<evidence type="ECO:0000313" key="1">
    <source>
        <dbReference type="EMBL" id="KAJ5470439.1"/>
    </source>
</evidence>
<name>A0A9X0BKD5_9EURO</name>
<dbReference type="Proteomes" id="UP001147760">
    <property type="component" value="Unassembled WGS sequence"/>
</dbReference>
<reference evidence="1" key="2">
    <citation type="journal article" date="2023" name="IMA Fungus">
        <title>Comparative genomic study of the Penicillium genus elucidates a diverse pangenome and 15 lateral gene transfer events.</title>
        <authorList>
            <person name="Petersen C."/>
            <person name="Sorensen T."/>
            <person name="Nielsen M.R."/>
            <person name="Sondergaard T.E."/>
            <person name="Sorensen J.L."/>
            <person name="Fitzpatrick D.A."/>
            <person name="Frisvad J.C."/>
            <person name="Nielsen K.L."/>
        </authorList>
    </citation>
    <scope>NUCLEOTIDE SEQUENCE</scope>
    <source>
        <strain evidence="1">IBT 17660</strain>
    </source>
</reference>
<comment type="caution">
    <text evidence="1">The sequence shown here is derived from an EMBL/GenBank/DDBJ whole genome shotgun (WGS) entry which is preliminary data.</text>
</comment>
<evidence type="ECO:0000313" key="2">
    <source>
        <dbReference type="Proteomes" id="UP001147760"/>
    </source>
</evidence>
<gene>
    <name evidence="1" type="ORF">N7530_007796</name>
</gene>
<sequence length="71" mass="8037">MVFAREADLLLMIGVGTVRMRGVEEYAGRDEARGRRVVEVLSDRVCGGINGPIRDERLCSTEWTRHSIYLV</sequence>
<organism evidence="1 2">
    <name type="scientific">Penicillium desertorum</name>
    <dbReference type="NCBI Taxonomy" id="1303715"/>
    <lineage>
        <taxon>Eukaryota</taxon>
        <taxon>Fungi</taxon>
        <taxon>Dikarya</taxon>
        <taxon>Ascomycota</taxon>
        <taxon>Pezizomycotina</taxon>
        <taxon>Eurotiomycetes</taxon>
        <taxon>Eurotiomycetidae</taxon>
        <taxon>Eurotiales</taxon>
        <taxon>Aspergillaceae</taxon>
        <taxon>Penicillium</taxon>
    </lineage>
</organism>
<reference evidence="1" key="1">
    <citation type="submission" date="2022-12" db="EMBL/GenBank/DDBJ databases">
        <authorList>
            <person name="Petersen C."/>
        </authorList>
    </citation>
    <scope>NUCLEOTIDE SEQUENCE</scope>
    <source>
        <strain evidence="1">IBT 17660</strain>
    </source>
</reference>
<keyword evidence="2" id="KW-1185">Reference proteome</keyword>
<accession>A0A9X0BKD5</accession>
<protein>
    <submittedName>
        <fullName evidence="1">Uncharacterized protein</fullName>
    </submittedName>
</protein>
<dbReference type="AlphaFoldDB" id="A0A9X0BKD5"/>
<proteinExistence type="predicted"/>
<dbReference type="EMBL" id="JAPWDO010000005">
    <property type="protein sequence ID" value="KAJ5470439.1"/>
    <property type="molecule type" value="Genomic_DNA"/>
</dbReference>